<dbReference type="OrthoDB" id="4978880at2"/>
<organism evidence="2 3">
    <name type="scientific">Virgibacillus chiguensis</name>
    <dbReference type="NCBI Taxonomy" id="411959"/>
    <lineage>
        <taxon>Bacteria</taxon>
        <taxon>Bacillati</taxon>
        <taxon>Bacillota</taxon>
        <taxon>Bacilli</taxon>
        <taxon>Bacillales</taxon>
        <taxon>Bacillaceae</taxon>
        <taxon>Virgibacillus</taxon>
    </lineage>
</organism>
<dbReference type="Proteomes" id="UP000184079">
    <property type="component" value="Unassembled WGS sequence"/>
</dbReference>
<reference evidence="3" key="1">
    <citation type="submission" date="2016-11" db="EMBL/GenBank/DDBJ databases">
        <authorList>
            <person name="Varghese N."/>
            <person name="Submissions S."/>
        </authorList>
    </citation>
    <scope>NUCLEOTIDE SEQUENCE [LARGE SCALE GENOMIC DNA]</scope>
    <source>
        <strain evidence="3">CGMCC 1.6496</strain>
    </source>
</reference>
<dbReference type="EMBL" id="FQXD01000015">
    <property type="protein sequence ID" value="SHH84882.1"/>
    <property type="molecule type" value="Genomic_DNA"/>
</dbReference>
<evidence type="ECO:0008006" key="4">
    <source>
        <dbReference type="Google" id="ProtNLM"/>
    </source>
</evidence>
<name>A0A1M5WBL1_9BACI</name>
<sequence length="231" mass="25536">MFKKIISSTLAIFILFSFSVSISATESNRDKTLNSLKAQLEAIEEIGDTNQIKEYKDKSRKLINNNEVNLNAENINYDNSRLVKFKNTQQKALVLQVSSNDSTYHEMSNFAIYFDSNNNVLATTEFLVSESKTGTFKFDYYINDNKEFTQVSKEKFFTEKEYENSKITPAVDWDGFLKCMGITGALVGPLQVACTSACAIPGVGTAVCVGCIGVTIGLPSGSLIGCLTSNW</sequence>
<feature type="signal peptide" evidence="1">
    <location>
        <begin position="1"/>
        <end position="23"/>
    </location>
</feature>
<dbReference type="AlphaFoldDB" id="A0A1M5WBL1"/>
<accession>A0A1M5WBL1</accession>
<evidence type="ECO:0000313" key="3">
    <source>
        <dbReference type="Proteomes" id="UP000184079"/>
    </source>
</evidence>
<gene>
    <name evidence="2" type="ORF">SAMN05421807_115106</name>
</gene>
<proteinExistence type="predicted"/>
<evidence type="ECO:0000256" key="1">
    <source>
        <dbReference type="SAM" id="SignalP"/>
    </source>
</evidence>
<dbReference type="RefSeq" id="WP_073011706.1">
    <property type="nucleotide sequence ID" value="NZ_FQXD01000015.1"/>
</dbReference>
<keyword evidence="1" id="KW-0732">Signal</keyword>
<feature type="chain" id="PRO_5039714340" description="Immunity protein/bacteriocin" evidence="1">
    <location>
        <begin position="24"/>
        <end position="231"/>
    </location>
</feature>
<protein>
    <recommendedName>
        <fullName evidence="4">Immunity protein/bacteriocin</fullName>
    </recommendedName>
</protein>
<keyword evidence="3" id="KW-1185">Reference proteome</keyword>
<evidence type="ECO:0000313" key="2">
    <source>
        <dbReference type="EMBL" id="SHH84882.1"/>
    </source>
</evidence>